<sequence>MPAPTLIQMEEEIEEELSRGRPNADQKGYPRPQMPARPPRTLCDLKNLDELVREILGCCQCPSQFPMIKVCPKESTRSETSNTTHICTGKAQNVFYKLA</sequence>
<accession>A0ABN9KRI2</accession>
<keyword evidence="3" id="KW-1185">Reference proteome</keyword>
<evidence type="ECO:0000313" key="2">
    <source>
        <dbReference type="EMBL" id="CAJ0920982.1"/>
    </source>
</evidence>
<name>A0ABN9KRI2_9NEOB</name>
<evidence type="ECO:0000256" key="1">
    <source>
        <dbReference type="SAM" id="MobiDB-lite"/>
    </source>
</evidence>
<proteinExistence type="predicted"/>
<feature type="region of interest" description="Disordered" evidence="1">
    <location>
        <begin position="13"/>
        <end position="40"/>
    </location>
</feature>
<dbReference type="EMBL" id="CAUEEQ010001836">
    <property type="protein sequence ID" value="CAJ0920982.1"/>
    <property type="molecule type" value="Genomic_DNA"/>
</dbReference>
<protein>
    <submittedName>
        <fullName evidence="2">Uncharacterized protein</fullName>
    </submittedName>
</protein>
<reference evidence="2" key="1">
    <citation type="submission" date="2023-07" db="EMBL/GenBank/DDBJ databases">
        <authorList>
            <person name="Stuckert A."/>
        </authorList>
    </citation>
    <scope>NUCLEOTIDE SEQUENCE</scope>
</reference>
<dbReference type="PANTHER" id="PTHR46756:SF23">
    <property type="entry name" value="GAS2-LIKE PROTEIN 1"/>
    <property type="match status" value="1"/>
</dbReference>
<gene>
    <name evidence="2" type="ORF">RIMI_LOCUS1417175</name>
</gene>
<evidence type="ECO:0000313" key="3">
    <source>
        <dbReference type="Proteomes" id="UP001176940"/>
    </source>
</evidence>
<dbReference type="PANTHER" id="PTHR46756">
    <property type="entry name" value="TRANSGELIN"/>
    <property type="match status" value="1"/>
</dbReference>
<comment type="caution">
    <text evidence="2">The sequence shown here is derived from an EMBL/GenBank/DDBJ whole genome shotgun (WGS) entry which is preliminary data.</text>
</comment>
<dbReference type="Proteomes" id="UP001176940">
    <property type="component" value="Unassembled WGS sequence"/>
</dbReference>
<organism evidence="2 3">
    <name type="scientific">Ranitomeya imitator</name>
    <name type="common">mimic poison frog</name>
    <dbReference type="NCBI Taxonomy" id="111125"/>
    <lineage>
        <taxon>Eukaryota</taxon>
        <taxon>Metazoa</taxon>
        <taxon>Chordata</taxon>
        <taxon>Craniata</taxon>
        <taxon>Vertebrata</taxon>
        <taxon>Euteleostomi</taxon>
        <taxon>Amphibia</taxon>
        <taxon>Batrachia</taxon>
        <taxon>Anura</taxon>
        <taxon>Neobatrachia</taxon>
        <taxon>Hyloidea</taxon>
        <taxon>Dendrobatidae</taxon>
        <taxon>Dendrobatinae</taxon>
        <taxon>Ranitomeya</taxon>
    </lineage>
</organism>